<keyword evidence="2" id="KW-1185">Reference proteome</keyword>
<organism evidence="1 2">
    <name type="scientific">Brucella rhizosphaerae</name>
    <dbReference type="NCBI Taxonomy" id="571254"/>
    <lineage>
        <taxon>Bacteria</taxon>
        <taxon>Pseudomonadati</taxon>
        <taxon>Pseudomonadota</taxon>
        <taxon>Alphaproteobacteria</taxon>
        <taxon>Hyphomicrobiales</taxon>
        <taxon>Brucellaceae</taxon>
        <taxon>Brucella/Ochrobactrum group</taxon>
        <taxon>Brucella</taxon>
    </lineage>
</organism>
<dbReference type="AlphaFoldDB" id="A0A256FM96"/>
<proteinExistence type="predicted"/>
<sequence length="40" mass="4567">MDFILRSINAGHSKSEWESILIKNYLTGRNVIDAMRKGTT</sequence>
<dbReference type="EMBL" id="NNRK01000025">
    <property type="protein sequence ID" value="OYR15571.1"/>
    <property type="molecule type" value="Genomic_DNA"/>
</dbReference>
<accession>A0A256FM96</accession>
<dbReference type="Proteomes" id="UP000216345">
    <property type="component" value="Unassembled WGS sequence"/>
</dbReference>
<gene>
    <name evidence="1" type="ORF">CEV32_4847</name>
</gene>
<comment type="caution">
    <text evidence="1">The sequence shown here is derived from an EMBL/GenBank/DDBJ whole genome shotgun (WGS) entry which is preliminary data.</text>
</comment>
<evidence type="ECO:0000313" key="1">
    <source>
        <dbReference type="EMBL" id="OYR15571.1"/>
    </source>
</evidence>
<protein>
    <submittedName>
        <fullName evidence="1">Uncharacterized protein</fullName>
    </submittedName>
</protein>
<name>A0A256FM96_9HYPH</name>
<evidence type="ECO:0000313" key="2">
    <source>
        <dbReference type="Proteomes" id="UP000216345"/>
    </source>
</evidence>
<reference evidence="1 2" key="1">
    <citation type="submission" date="2017-07" db="EMBL/GenBank/DDBJ databases">
        <title>Phylogenetic study on the rhizospheric bacterium Ochrobactrum sp. A44.</title>
        <authorList>
            <person name="Krzyzanowska D.M."/>
            <person name="Ossowicki A."/>
            <person name="Rajewska M."/>
            <person name="Maciag T."/>
            <person name="Kaczynski Z."/>
            <person name="Czerwicka M."/>
            <person name="Jafra S."/>
        </authorList>
    </citation>
    <scope>NUCLEOTIDE SEQUENCE [LARGE SCALE GENOMIC DNA]</scope>
    <source>
        <strain evidence="1 2">PR17</strain>
    </source>
</reference>